<evidence type="ECO:0000313" key="3">
    <source>
        <dbReference type="EMBL" id="SDH87532.1"/>
    </source>
</evidence>
<dbReference type="OrthoDB" id="3254574at2"/>
<keyword evidence="1" id="KW-0472">Membrane</keyword>
<protein>
    <submittedName>
        <fullName evidence="3">TadE-like protein</fullName>
    </submittedName>
</protein>
<proteinExistence type="predicted"/>
<dbReference type="Pfam" id="PF07811">
    <property type="entry name" value="TadE"/>
    <property type="match status" value="1"/>
</dbReference>
<name>A0A1G8FZH3_9MICC</name>
<dbReference type="EMBL" id="FNDT01000003">
    <property type="protein sequence ID" value="SDH87532.1"/>
    <property type="molecule type" value="Genomic_DNA"/>
</dbReference>
<keyword evidence="4" id="KW-1185">Reference proteome</keyword>
<sequence>MFTAAGCTSPAREHRHAGERGAATVDFALIGGLLTVIFIAIVQLTLVLHVRNTLIDAASSGARYGTLADRSPADAAARTSALISGAISSTYAQDVSVSQVNRGGSVVLQVTVRAPIPVLGLIGPAGTLEVTGHAALPS</sequence>
<gene>
    <name evidence="3" type="ORF">SAMN04488693_103261</name>
</gene>
<keyword evidence="1" id="KW-1133">Transmembrane helix</keyword>
<evidence type="ECO:0000256" key="1">
    <source>
        <dbReference type="SAM" id="Phobius"/>
    </source>
</evidence>
<organism evidence="3 4">
    <name type="scientific">Arthrobacter subterraneus</name>
    <dbReference type="NCBI Taxonomy" id="335973"/>
    <lineage>
        <taxon>Bacteria</taxon>
        <taxon>Bacillati</taxon>
        <taxon>Actinomycetota</taxon>
        <taxon>Actinomycetes</taxon>
        <taxon>Micrococcales</taxon>
        <taxon>Micrococcaceae</taxon>
        <taxon>Arthrobacter</taxon>
    </lineage>
</organism>
<dbReference type="STRING" id="335973.SAMN04488693_103261"/>
<accession>A0A1G8FZH3</accession>
<evidence type="ECO:0000259" key="2">
    <source>
        <dbReference type="Pfam" id="PF07811"/>
    </source>
</evidence>
<reference evidence="3 4" key="1">
    <citation type="submission" date="2016-10" db="EMBL/GenBank/DDBJ databases">
        <authorList>
            <person name="de Groot N.N."/>
        </authorList>
    </citation>
    <scope>NUCLEOTIDE SEQUENCE [LARGE SCALE GENOMIC DNA]</scope>
    <source>
        <strain evidence="3 4">NP_1H</strain>
    </source>
</reference>
<evidence type="ECO:0000313" key="4">
    <source>
        <dbReference type="Proteomes" id="UP000199258"/>
    </source>
</evidence>
<keyword evidence="1" id="KW-0812">Transmembrane</keyword>
<feature type="domain" description="TadE-like" evidence="2">
    <location>
        <begin position="21"/>
        <end position="63"/>
    </location>
</feature>
<dbReference type="RefSeq" id="WP_090585177.1">
    <property type="nucleotide sequence ID" value="NZ_FNDT01000003.1"/>
</dbReference>
<dbReference type="Proteomes" id="UP000199258">
    <property type="component" value="Unassembled WGS sequence"/>
</dbReference>
<feature type="transmembrane region" description="Helical" evidence="1">
    <location>
        <begin position="27"/>
        <end position="50"/>
    </location>
</feature>
<dbReference type="InterPro" id="IPR012495">
    <property type="entry name" value="TadE-like_dom"/>
</dbReference>
<dbReference type="AlphaFoldDB" id="A0A1G8FZH3"/>